<gene>
    <name evidence="2" type="ORF">EDB92DRAFT_2118630</name>
</gene>
<comment type="caution">
    <text evidence="2">The sequence shown here is derived from an EMBL/GenBank/DDBJ whole genome shotgun (WGS) entry which is preliminary data.</text>
</comment>
<feature type="region of interest" description="Disordered" evidence="1">
    <location>
        <begin position="268"/>
        <end position="348"/>
    </location>
</feature>
<reference evidence="2" key="1">
    <citation type="submission" date="2022-01" db="EMBL/GenBank/DDBJ databases">
        <title>Comparative genomics reveals a dynamic genome evolution in the ectomycorrhizal milk-cap (Lactarius) mushrooms.</title>
        <authorList>
            <consortium name="DOE Joint Genome Institute"/>
            <person name="Lebreton A."/>
            <person name="Tang N."/>
            <person name="Kuo A."/>
            <person name="LaButti K."/>
            <person name="Drula E."/>
            <person name="Barry K."/>
            <person name="Clum A."/>
            <person name="Lipzen A."/>
            <person name="Mousain D."/>
            <person name="Ng V."/>
            <person name="Wang R."/>
            <person name="Wang X."/>
            <person name="Dai Y."/>
            <person name="Henrissat B."/>
            <person name="Grigoriev I.V."/>
            <person name="Guerin-Laguette A."/>
            <person name="Yu F."/>
            <person name="Martin F.M."/>
        </authorList>
    </citation>
    <scope>NUCLEOTIDE SEQUENCE</scope>
    <source>
        <strain evidence="2">QP</strain>
    </source>
</reference>
<dbReference type="AlphaFoldDB" id="A0AAD4L655"/>
<accession>A0AAD4L655</accession>
<keyword evidence="3" id="KW-1185">Reference proteome</keyword>
<name>A0AAD4L655_9AGAM</name>
<feature type="compositionally biased region" description="Basic and acidic residues" evidence="1">
    <location>
        <begin position="7"/>
        <end position="16"/>
    </location>
</feature>
<dbReference type="EMBL" id="JAKELL010000157">
    <property type="protein sequence ID" value="KAH8979761.1"/>
    <property type="molecule type" value="Genomic_DNA"/>
</dbReference>
<feature type="region of interest" description="Disordered" evidence="1">
    <location>
        <begin position="621"/>
        <end position="647"/>
    </location>
</feature>
<feature type="compositionally biased region" description="Basic residues" evidence="1">
    <location>
        <begin position="17"/>
        <end position="26"/>
    </location>
</feature>
<organism evidence="2 3">
    <name type="scientific">Lactarius akahatsu</name>
    <dbReference type="NCBI Taxonomy" id="416441"/>
    <lineage>
        <taxon>Eukaryota</taxon>
        <taxon>Fungi</taxon>
        <taxon>Dikarya</taxon>
        <taxon>Basidiomycota</taxon>
        <taxon>Agaricomycotina</taxon>
        <taxon>Agaricomycetes</taxon>
        <taxon>Russulales</taxon>
        <taxon>Russulaceae</taxon>
        <taxon>Lactarius</taxon>
    </lineage>
</organism>
<sequence>MVTTRKTNADKHPGRVDKKKTKRTKEKIKADKARAEAEAFAREEKARAEHRAVVDNVAQLEDMIALVEKDARTHADRPDLQYDPPRPQSKELTRSASRPGSQDPFEPRGDDEFTSEQDNPEKDDTQSGADATLAGFTSDCACEDDEGQVLAHRDSDEHNDDSESEYTQSTGSDEERITPARYLSKREKKKKKKKEENTGRGSFRAEVNAACKNSTSEKRKTPPGGTLRTVSKRVKEATVGGLSYNWKAKIEHIRRQGPSVTSRIVNTEVENNSLGKGRRPLSEPSGEDEDDVIATARASASGAKKSRQCTAPRPTSGSAPVPIRQSTSTTQPLVLGRVVGPSRNTDQMGVTVRKVAMMSTGSRDPKQKSARRLRPTLADLPLPRTGRYLQNWRKKFVPLLISWAGSQEDPFGTNGRIDGAIKSVWGRVYPDLVVDDEEMDIIVILAENSLNNWRSDIGKAGHRAVVDMWDTDPSFSSPEGRANHVADNLKNLQFLYKNPKATSGRGAFCSHLVSKVFSFHLRKISTGPDVHIPQVGGLALAAAAVERGLTFFKTGEDILKPERDPETGRPMSRQGRGLGFSDSLWGNKAREFVKTTTRLTEKHWEEIIDHTAIFMNTYTIDSDDEGNTNNTDAETDIPNPRALIDLD</sequence>
<feature type="region of interest" description="Disordered" evidence="1">
    <location>
        <begin position="1"/>
        <end position="35"/>
    </location>
</feature>
<evidence type="ECO:0000313" key="2">
    <source>
        <dbReference type="EMBL" id="KAH8979761.1"/>
    </source>
</evidence>
<evidence type="ECO:0000313" key="3">
    <source>
        <dbReference type="Proteomes" id="UP001201163"/>
    </source>
</evidence>
<feature type="compositionally biased region" description="Low complexity" evidence="1">
    <location>
        <begin position="294"/>
        <end position="303"/>
    </location>
</feature>
<proteinExistence type="predicted"/>
<protein>
    <submittedName>
        <fullName evidence="2">Uncharacterized protein</fullName>
    </submittedName>
</protein>
<feature type="compositionally biased region" description="Basic and acidic residues" evidence="1">
    <location>
        <begin position="69"/>
        <end position="80"/>
    </location>
</feature>
<feature type="compositionally biased region" description="Polar residues" evidence="1">
    <location>
        <begin position="313"/>
        <end position="332"/>
    </location>
</feature>
<dbReference type="Proteomes" id="UP001201163">
    <property type="component" value="Unassembled WGS sequence"/>
</dbReference>
<feature type="region of interest" description="Disordered" evidence="1">
    <location>
        <begin position="69"/>
        <end position="231"/>
    </location>
</feature>
<evidence type="ECO:0000256" key="1">
    <source>
        <dbReference type="SAM" id="MobiDB-lite"/>
    </source>
</evidence>